<evidence type="ECO:0000256" key="4">
    <source>
        <dbReference type="ARBA" id="ARBA00022598"/>
    </source>
</evidence>
<dbReference type="Gene3D" id="3.30.300.30">
    <property type="match status" value="1"/>
</dbReference>
<feature type="domain" description="Carrier" evidence="5">
    <location>
        <begin position="556"/>
        <end position="636"/>
    </location>
</feature>
<evidence type="ECO:0000256" key="2">
    <source>
        <dbReference type="ARBA" id="ARBA00022450"/>
    </source>
</evidence>
<dbReference type="STRING" id="5514.A0A395RQR5"/>
<evidence type="ECO:0000313" key="6">
    <source>
        <dbReference type="EMBL" id="RGP62441.1"/>
    </source>
</evidence>
<keyword evidence="2" id="KW-0596">Phosphopantetheine</keyword>
<keyword evidence="4" id="KW-0436">Ligase</keyword>
<dbReference type="GO" id="GO:0006631">
    <property type="term" value="P:fatty acid metabolic process"/>
    <property type="evidence" value="ECO:0007669"/>
    <property type="project" value="TreeGrafter"/>
</dbReference>
<keyword evidence="3" id="KW-0597">Phosphoprotein</keyword>
<dbReference type="Gene3D" id="3.40.50.12780">
    <property type="entry name" value="N-terminal domain of ligase-like"/>
    <property type="match status" value="1"/>
</dbReference>
<evidence type="ECO:0000256" key="1">
    <source>
        <dbReference type="ARBA" id="ARBA00006432"/>
    </source>
</evidence>
<dbReference type="InterPro" id="IPR023213">
    <property type="entry name" value="CAT-like_dom_sf"/>
</dbReference>
<evidence type="ECO:0000313" key="7">
    <source>
        <dbReference type="Proteomes" id="UP000266152"/>
    </source>
</evidence>
<dbReference type="InterPro" id="IPR042099">
    <property type="entry name" value="ANL_N_sf"/>
</dbReference>
<dbReference type="PROSITE" id="PS50075">
    <property type="entry name" value="CARRIER"/>
    <property type="match status" value="1"/>
</dbReference>
<dbReference type="InterPro" id="IPR000873">
    <property type="entry name" value="AMP-dep_synth/lig_dom"/>
</dbReference>
<name>A0A395RQR5_FUSSP</name>
<dbReference type="EMBL" id="PXOF01000148">
    <property type="protein sequence ID" value="RGP62441.1"/>
    <property type="molecule type" value="Genomic_DNA"/>
</dbReference>
<dbReference type="SUPFAM" id="SSF47336">
    <property type="entry name" value="ACP-like"/>
    <property type="match status" value="1"/>
</dbReference>
<comment type="similarity">
    <text evidence="1">Belongs to the ATP-dependent AMP-binding enzyme family.</text>
</comment>
<dbReference type="Gene3D" id="3.30.559.30">
    <property type="entry name" value="Nonribosomal peptide synthetase, condensation domain"/>
    <property type="match status" value="1"/>
</dbReference>
<dbReference type="Pfam" id="PF00550">
    <property type="entry name" value="PP-binding"/>
    <property type="match status" value="1"/>
</dbReference>
<dbReference type="SUPFAM" id="SSF52777">
    <property type="entry name" value="CoA-dependent acyltransferases"/>
    <property type="match status" value="2"/>
</dbReference>
<dbReference type="InterPro" id="IPR025110">
    <property type="entry name" value="AMP-bd_C"/>
</dbReference>
<organism evidence="6 7">
    <name type="scientific">Fusarium sporotrichioides</name>
    <dbReference type="NCBI Taxonomy" id="5514"/>
    <lineage>
        <taxon>Eukaryota</taxon>
        <taxon>Fungi</taxon>
        <taxon>Dikarya</taxon>
        <taxon>Ascomycota</taxon>
        <taxon>Pezizomycotina</taxon>
        <taxon>Sordariomycetes</taxon>
        <taxon>Hypocreomycetidae</taxon>
        <taxon>Hypocreales</taxon>
        <taxon>Nectriaceae</taxon>
        <taxon>Fusarium</taxon>
    </lineage>
</organism>
<dbReference type="GO" id="GO:0031956">
    <property type="term" value="F:medium-chain fatty acid-CoA ligase activity"/>
    <property type="evidence" value="ECO:0007669"/>
    <property type="project" value="TreeGrafter"/>
</dbReference>
<dbReference type="AlphaFoldDB" id="A0A395RQR5"/>
<dbReference type="Proteomes" id="UP000266152">
    <property type="component" value="Unassembled WGS sequence"/>
</dbReference>
<dbReference type="InterPro" id="IPR001242">
    <property type="entry name" value="Condensation_dom"/>
</dbReference>
<dbReference type="PROSITE" id="PS00455">
    <property type="entry name" value="AMP_BINDING"/>
    <property type="match status" value="1"/>
</dbReference>
<gene>
    <name evidence="6" type="ORF">FSPOR_9288</name>
</gene>
<comment type="caution">
    <text evidence="6">The sequence shown here is derived from an EMBL/GenBank/DDBJ whole genome shotgun (WGS) entry which is preliminary data.</text>
</comment>
<dbReference type="Gene3D" id="3.30.559.10">
    <property type="entry name" value="Chloramphenicol acetyltransferase-like domain"/>
    <property type="match status" value="1"/>
</dbReference>
<dbReference type="InterPro" id="IPR020845">
    <property type="entry name" value="AMP-binding_CS"/>
</dbReference>
<dbReference type="InterPro" id="IPR036736">
    <property type="entry name" value="ACP-like_sf"/>
</dbReference>
<dbReference type="InterPro" id="IPR045851">
    <property type="entry name" value="AMP-bd_C_sf"/>
</dbReference>
<evidence type="ECO:0000259" key="5">
    <source>
        <dbReference type="PROSITE" id="PS50075"/>
    </source>
</evidence>
<dbReference type="PANTHER" id="PTHR43201">
    <property type="entry name" value="ACYL-COA SYNTHETASE"/>
    <property type="match status" value="1"/>
</dbReference>
<dbReference type="InterPro" id="IPR009081">
    <property type="entry name" value="PP-bd_ACP"/>
</dbReference>
<dbReference type="Pfam" id="PF13193">
    <property type="entry name" value="AMP-binding_C"/>
    <property type="match status" value="1"/>
</dbReference>
<reference evidence="6 7" key="1">
    <citation type="journal article" date="2018" name="PLoS Pathog.">
        <title>Evolution of structural diversity of trichothecenes, a family of toxins produced by plant pathogenic and entomopathogenic fungi.</title>
        <authorList>
            <person name="Proctor R.H."/>
            <person name="McCormick S.P."/>
            <person name="Kim H.S."/>
            <person name="Cardoza R.E."/>
            <person name="Stanley A.M."/>
            <person name="Lindo L."/>
            <person name="Kelly A."/>
            <person name="Brown D.W."/>
            <person name="Lee T."/>
            <person name="Vaughan M.M."/>
            <person name="Alexander N.J."/>
            <person name="Busman M."/>
            <person name="Gutierrez S."/>
        </authorList>
    </citation>
    <scope>NUCLEOTIDE SEQUENCE [LARGE SCALE GENOMIC DNA]</scope>
    <source>
        <strain evidence="6 7">NRRL 3299</strain>
    </source>
</reference>
<dbReference type="Pfam" id="PF00668">
    <property type="entry name" value="Condensation"/>
    <property type="match status" value="1"/>
</dbReference>
<dbReference type="SUPFAM" id="SSF56801">
    <property type="entry name" value="Acetyl-CoA synthetase-like"/>
    <property type="match status" value="1"/>
</dbReference>
<evidence type="ECO:0000256" key="3">
    <source>
        <dbReference type="ARBA" id="ARBA00022553"/>
    </source>
</evidence>
<dbReference type="Pfam" id="PF00501">
    <property type="entry name" value="AMP-binding"/>
    <property type="match status" value="1"/>
</dbReference>
<dbReference type="PANTHER" id="PTHR43201:SF5">
    <property type="entry name" value="MEDIUM-CHAIN ACYL-COA LIGASE ACSF2, MITOCHONDRIAL"/>
    <property type="match status" value="1"/>
</dbReference>
<protein>
    <recommendedName>
        <fullName evidence="5">Carrier domain-containing protein</fullName>
    </recommendedName>
</protein>
<proteinExistence type="inferred from homology"/>
<accession>A0A395RQR5</accession>
<sequence length="1142" mass="126179">MHQHLSEASGDVCPAEPAIWQRLQDSASKHDDRLAVVSLHQPPDLYNIATDASKHDYLRWSYAELKIAVDRFASSLWRLGARPGTALATFLDNRIEFIITSWAAHKLGCPLVPINPRTLSHPDEAEYMLRKAGVAIVVIQDAEKGKVLKSSYKINIFITGTPLNKSWTPFSALFDYERELELNRDYDMHESPVVILFTSGTTSKPKGVGHTDTTLNAFCQNLALGGVSEANVFCSVLPNNHAMGYFFPLHYMMHGGAVVFPSPTFHASETVKALEIERATHTACVPTILAALVEVLESRNTIFRSNLQDTCLSGAFVTPEHIRRVFTTLKSKGVSTGFGMTEGSPVWTPSKAKSEDLIIGDLSVSGSVSPGARVRICAPDSRTPLPVGQIGEIHETGPGTITSYLDKEEAVDQFYEDEQGRTWFITGDQGVMYADGRVRVTGRYKDMIIRGGENISPAAIEAVISQHYNIQGYVVGAPDDIAGEVPVLVLPDKVAELSSNIGDLVRRHLGPIFVPDRILTLSELGIENVPVTSSAKVQKSRLSAIVSKFLNREAEDPEPTSKSQLRNEVLAAYSKATSIPTDNLDAKAEISHFADSIALMRVRAYLRKWTGLALTAKEMSEHPTIQSQIKLLQERTPHREENPAAELVFTGPPSLDELEVLAGGVGEAQDMISKVAKVLETKGFNWSQVSAVIPMNDSLQVMLDTSFFDTCNFSIAIWTDSSSVQDLRTALQRTLPYHPTLTSFVVVDSNNKAHFVTPQVQDHQWDSYLIDHGSVDTIDQLQQLAVDFRQPNLSSRPGPLFSCLLTYIKETNSAGMLLYVHHVVQDASSLRLFFDDLDQSLKNPHGRLIPHTDFKAWADSYHYLRHSPAATKTVNFHVQQLSNLYKYKAALYPPARVPRQCITESPDGLDHGFEAPGLVQVMKQNPKISAAVVLKAAMALINVQRTRLSHSVFFNIEAGRDQFPFLPEALRALNPETFESSDVNGPLLEYVCNLIEVPRNETAMAFLDRLQTDQAELTKNAHAPMKRIIEELNAQGNDSGDTFLDATSTQFLTWVPGLLGKYEKLQVGKIGIRCSAGLVIIASVGGPSSTTYMLSMRWDVANYSRQETNAFMQDLQSAISWLTTTSNLDSPIGQFFENIQKN</sequence>
<keyword evidence="7" id="KW-1185">Reference proteome</keyword>